<keyword evidence="1" id="KW-0732">Signal</keyword>
<dbReference type="RefSeq" id="WP_131330862.1">
    <property type="nucleotide sequence ID" value="NZ_CP044016.1"/>
</dbReference>
<keyword evidence="3" id="KW-1185">Reference proteome</keyword>
<evidence type="ECO:0000313" key="3">
    <source>
        <dbReference type="Proteomes" id="UP000292424"/>
    </source>
</evidence>
<gene>
    <name evidence="2" type="ORF">E0W69_014975</name>
</gene>
<dbReference type="Gene3D" id="3.30.1360.180">
    <property type="match status" value="1"/>
</dbReference>
<dbReference type="GO" id="GO:0016787">
    <property type="term" value="F:hydrolase activity"/>
    <property type="evidence" value="ECO:0007669"/>
    <property type="project" value="UniProtKB-ARBA"/>
</dbReference>
<dbReference type="InterPro" id="IPR002591">
    <property type="entry name" value="Phosphodiest/P_Trfase"/>
</dbReference>
<dbReference type="Proteomes" id="UP000292424">
    <property type="component" value="Chromosome"/>
</dbReference>
<proteinExistence type="predicted"/>
<dbReference type="Pfam" id="PF01663">
    <property type="entry name" value="Phosphodiest"/>
    <property type="match status" value="1"/>
</dbReference>
<dbReference type="EMBL" id="CP044016">
    <property type="protein sequence ID" value="QES89905.1"/>
    <property type="molecule type" value="Genomic_DNA"/>
</dbReference>
<dbReference type="InterPro" id="IPR017850">
    <property type="entry name" value="Alkaline_phosphatase_core_sf"/>
</dbReference>
<accession>A0A5P2G340</accession>
<sequence length="421" mass="47823">MHYKSILNFFLLFIGIYTGARAQDTTQKITLNRINATTQEQKPYVILISIDGFRYDYRKIYHANHLNKLAENGVAAQSMYPSFPSITFPNHYTIVSGLYPAHHGLIGNDIYDSATNSRYSLGNAKAVKNPYWYGGTPLWVLAEKQQMLSASFYWPGSEAPIQNTLPTYYYAYNEKIPIASRIQTVVNWLELPAEKRPHFITFYFPQVDHAGHKFGPKSKETKSAVAFVDSSINALNDAVQKTGLPVNFIVVSDHGMTQLKENNPLHLPFQVDSTSETIVSNGSLVDIFVPNPTKRDSLYKELQLKKKHFEVYYKNELPEDYHYRTSDDRYHRIGDIVLVAHAPFYFSNHKKTIAGSHGFYVKETPDMQATFLAWGPAFKSGITIPSFTNIEIFPLIADILGLKYDPNSIDGKDILAKEILK</sequence>
<evidence type="ECO:0000313" key="2">
    <source>
        <dbReference type="EMBL" id="QES89905.1"/>
    </source>
</evidence>
<feature type="chain" id="PRO_5024332821" evidence="1">
    <location>
        <begin position="23"/>
        <end position="421"/>
    </location>
</feature>
<dbReference type="KEGG" id="arac:E0W69_014975"/>
<dbReference type="CDD" id="cd16018">
    <property type="entry name" value="Enpp"/>
    <property type="match status" value="1"/>
</dbReference>
<dbReference type="PANTHER" id="PTHR10151">
    <property type="entry name" value="ECTONUCLEOTIDE PYROPHOSPHATASE/PHOSPHODIESTERASE"/>
    <property type="match status" value="1"/>
</dbReference>
<protein>
    <submittedName>
        <fullName evidence="2">Alkaline phosphatase family protein</fullName>
    </submittedName>
</protein>
<dbReference type="AlphaFoldDB" id="A0A5P2G340"/>
<name>A0A5P2G340_9BACT</name>
<evidence type="ECO:0000256" key="1">
    <source>
        <dbReference type="SAM" id="SignalP"/>
    </source>
</evidence>
<feature type="signal peptide" evidence="1">
    <location>
        <begin position="1"/>
        <end position="22"/>
    </location>
</feature>
<dbReference type="SUPFAM" id="SSF53649">
    <property type="entry name" value="Alkaline phosphatase-like"/>
    <property type="match status" value="1"/>
</dbReference>
<reference evidence="2 3" key="1">
    <citation type="submission" date="2019-09" db="EMBL/GenBank/DDBJ databases">
        <title>Complete genome sequence of Arachidicoccus sp. B3-10 isolated from apple orchard soil.</title>
        <authorList>
            <person name="Kim H.S."/>
            <person name="Han K.-I."/>
            <person name="Suh M.K."/>
            <person name="Lee K.C."/>
            <person name="Eom M.K."/>
            <person name="Kim J.-S."/>
            <person name="Kang S.W."/>
            <person name="Sin Y."/>
            <person name="Lee J.-S."/>
        </authorList>
    </citation>
    <scope>NUCLEOTIDE SEQUENCE [LARGE SCALE GENOMIC DNA]</scope>
    <source>
        <strain evidence="2 3">B3-10</strain>
    </source>
</reference>
<dbReference type="Gene3D" id="3.40.720.10">
    <property type="entry name" value="Alkaline Phosphatase, subunit A"/>
    <property type="match status" value="1"/>
</dbReference>
<dbReference type="OrthoDB" id="9779418at2"/>
<organism evidence="2 3">
    <name type="scientific">Rhizosphaericola mali</name>
    <dbReference type="NCBI Taxonomy" id="2545455"/>
    <lineage>
        <taxon>Bacteria</taxon>
        <taxon>Pseudomonadati</taxon>
        <taxon>Bacteroidota</taxon>
        <taxon>Chitinophagia</taxon>
        <taxon>Chitinophagales</taxon>
        <taxon>Chitinophagaceae</taxon>
        <taxon>Rhizosphaericola</taxon>
    </lineage>
</organism>
<dbReference type="PANTHER" id="PTHR10151:SF120">
    <property type="entry name" value="BIS(5'-ADENOSYL)-TRIPHOSPHATASE"/>
    <property type="match status" value="1"/>
</dbReference>